<organism evidence="2 3">
    <name type="scientific">Akkermansia glycaniphila</name>
    <dbReference type="NCBI Taxonomy" id="1679444"/>
    <lineage>
        <taxon>Bacteria</taxon>
        <taxon>Pseudomonadati</taxon>
        <taxon>Verrucomicrobiota</taxon>
        <taxon>Verrucomicrobiia</taxon>
        <taxon>Verrucomicrobiales</taxon>
        <taxon>Akkermansiaceae</taxon>
        <taxon>Akkermansia</taxon>
    </lineage>
</organism>
<dbReference type="Pfam" id="PF00535">
    <property type="entry name" value="Glycos_transf_2"/>
    <property type="match status" value="1"/>
</dbReference>
<dbReference type="KEGG" id="agl:PYTT_1659"/>
<dbReference type="Proteomes" id="UP000176204">
    <property type="component" value="Chromosome I"/>
</dbReference>
<dbReference type="InterPro" id="IPR029044">
    <property type="entry name" value="Nucleotide-diphossugar_trans"/>
</dbReference>
<dbReference type="OrthoDB" id="9807795at2"/>
<name>A0A1C7PD41_9BACT</name>
<accession>A0A1C7PD41</accession>
<evidence type="ECO:0000313" key="3">
    <source>
        <dbReference type="Proteomes" id="UP000176204"/>
    </source>
</evidence>
<dbReference type="InterPro" id="IPR001173">
    <property type="entry name" value="Glyco_trans_2-like"/>
</dbReference>
<dbReference type="AlphaFoldDB" id="A0A1C7PD41"/>
<dbReference type="PANTHER" id="PTHR22916">
    <property type="entry name" value="GLYCOSYLTRANSFERASE"/>
    <property type="match status" value="1"/>
</dbReference>
<keyword evidence="2" id="KW-0808">Transferase</keyword>
<sequence>MMKERNSDMLPKLSYVLLAYNREQHIRAALESAFAQDYEGELEYIISDDCSTDGTFDVIREMVAAYKGGRRVVVTQTPHNMHLAGNTSHAVQFVTSDWVVRADDDDVSLPNRCTLLARAIMDNPGAACFLAPLVNVGDAGCTMEYARRLVSDAAWRYEVHSIDEYVDASKHSVLPFIAVKTYAAKIFREWGGLPLDAAYMDDETMAMRCLLVGDTVALHGPPAILYRRTGEEMSGASDGDASVARIESKERKLVVFHERTSRGYEAVHRDLLRIRESIASQGGDAELLRRAGLMVEVSGRGLEHARLQRDWWQLSTWRRLRHTFRSARWRSPSWWVFSVGRCLPLPLYVRWYSAVKRLQRRR</sequence>
<dbReference type="EMBL" id="LT629973">
    <property type="protein sequence ID" value="SEH91276.1"/>
    <property type="molecule type" value="Genomic_DNA"/>
</dbReference>
<dbReference type="STRING" id="1679444.PYTT_1659"/>
<gene>
    <name evidence="2" type="ORF">PYTT_1659</name>
</gene>
<keyword evidence="3" id="KW-1185">Reference proteome</keyword>
<dbReference type="CDD" id="cd00761">
    <property type="entry name" value="Glyco_tranf_GTA_type"/>
    <property type="match status" value="1"/>
</dbReference>
<evidence type="ECO:0000259" key="1">
    <source>
        <dbReference type="Pfam" id="PF00535"/>
    </source>
</evidence>
<proteinExistence type="predicted"/>
<evidence type="ECO:0000313" key="2">
    <source>
        <dbReference type="EMBL" id="SEH91276.1"/>
    </source>
</evidence>
<reference evidence="3" key="1">
    <citation type="submission" date="2016-09" db="EMBL/GenBank/DDBJ databases">
        <authorList>
            <person name="Koehorst J."/>
        </authorList>
    </citation>
    <scope>NUCLEOTIDE SEQUENCE [LARGE SCALE GENOMIC DNA]</scope>
</reference>
<dbReference type="GO" id="GO:0016758">
    <property type="term" value="F:hexosyltransferase activity"/>
    <property type="evidence" value="ECO:0007669"/>
    <property type="project" value="UniProtKB-ARBA"/>
</dbReference>
<dbReference type="PANTHER" id="PTHR22916:SF3">
    <property type="entry name" value="UDP-GLCNAC:BETAGAL BETA-1,3-N-ACETYLGLUCOSAMINYLTRANSFERASE-LIKE PROTEIN 1"/>
    <property type="match status" value="1"/>
</dbReference>
<protein>
    <submittedName>
        <fullName evidence="2">Nucleotide-diphospho-sugar transferases</fullName>
    </submittedName>
</protein>
<feature type="domain" description="Glycosyltransferase 2-like" evidence="1">
    <location>
        <begin position="16"/>
        <end position="137"/>
    </location>
</feature>
<dbReference type="Gene3D" id="3.90.550.10">
    <property type="entry name" value="Spore Coat Polysaccharide Biosynthesis Protein SpsA, Chain A"/>
    <property type="match status" value="1"/>
</dbReference>
<dbReference type="SUPFAM" id="SSF53448">
    <property type="entry name" value="Nucleotide-diphospho-sugar transferases"/>
    <property type="match status" value="1"/>
</dbReference>